<accession>A0A0K8SDU7</accession>
<evidence type="ECO:0000313" key="2">
    <source>
        <dbReference type="EMBL" id="JAG51279.1"/>
    </source>
</evidence>
<feature type="region of interest" description="Disordered" evidence="1">
    <location>
        <begin position="270"/>
        <end position="289"/>
    </location>
</feature>
<proteinExistence type="predicted"/>
<organism evidence="2">
    <name type="scientific">Lygus hesperus</name>
    <name type="common">Western plant bug</name>
    <dbReference type="NCBI Taxonomy" id="30085"/>
    <lineage>
        <taxon>Eukaryota</taxon>
        <taxon>Metazoa</taxon>
        <taxon>Ecdysozoa</taxon>
        <taxon>Arthropoda</taxon>
        <taxon>Hexapoda</taxon>
        <taxon>Insecta</taxon>
        <taxon>Pterygota</taxon>
        <taxon>Neoptera</taxon>
        <taxon>Paraneoptera</taxon>
        <taxon>Hemiptera</taxon>
        <taxon>Heteroptera</taxon>
        <taxon>Panheteroptera</taxon>
        <taxon>Cimicomorpha</taxon>
        <taxon>Miridae</taxon>
        <taxon>Mirini</taxon>
        <taxon>Lygus</taxon>
    </lineage>
</organism>
<reference evidence="2" key="1">
    <citation type="submission" date="2014-09" db="EMBL/GenBank/DDBJ databases">
        <authorList>
            <person name="Magalhaes I.L.F."/>
            <person name="Oliveira U."/>
            <person name="Santos F.R."/>
            <person name="Vidigal T.H.D.A."/>
            <person name="Brescovit A.D."/>
            <person name="Santos A.J."/>
        </authorList>
    </citation>
    <scope>NUCLEOTIDE SEQUENCE</scope>
</reference>
<dbReference type="EMBL" id="GBRD01014547">
    <property type="protein sequence ID" value="JAG51279.1"/>
    <property type="molecule type" value="Transcribed_RNA"/>
</dbReference>
<name>A0A0K8SDU7_LYGHE</name>
<feature type="region of interest" description="Disordered" evidence="1">
    <location>
        <begin position="317"/>
        <end position="367"/>
    </location>
</feature>
<evidence type="ECO:0000256" key="1">
    <source>
        <dbReference type="SAM" id="MobiDB-lite"/>
    </source>
</evidence>
<protein>
    <submittedName>
        <fullName evidence="2">Uncharacterized protein</fullName>
    </submittedName>
</protein>
<sequence length="367" mass="41535">MDVLEDAIYDFSEVLEFFEEWKSALGVSTKDLEGESLDRYLFLMTLKRHVGIARKLMIDLYNCFDVYVIEKNRNPFVVKRPGKRSKKLRFGRRQYKIQVEIHDYEIFPLFQETTEKSFTKKELEVVNKLYNGTLKICRLQSFMDDVKYDEPSEKGDQVTVEVTSTTGTIVRGLLTYSPNGSTEKEIKEHLDVTHSCKNMCGVEMHFIGDVEFGLKLVVAKLKRMKSPYVTPIQNVVKLDEVDVRVGKVITETASIPQDTSLAVDIPPEGATLENANTKSPDERAIGVGESGRGDAPLYLPVVGWKGMKATSDQLDDKFYSPFSEHPQPYDDSDSDVEAPSPQVHHSEKISSVKIPFGNSQVRSCTIQ</sequence>
<dbReference type="AlphaFoldDB" id="A0A0K8SDU7"/>
<feature type="compositionally biased region" description="Polar residues" evidence="1">
    <location>
        <begin position="357"/>
        <end position="367"/>
    </location>
</feature>